<comment type="caution">
    <text evidence="2">The sequence shown here is derived from an EMBL/GenBank/DDBJ whole genome shotgun (WGS) entry which is preliminary data.</text>
</comment>
<dbReference type="PRINTS" id="PR00778">
    <property type="entry name" value="HTHARSR"/>
</dbReference>
<organism evidence="2 3">
    <name type="scientific">Martelella alba</name>
    <dbReference type="NCBI Taxonomy" id="2590451"/>
    <lineage>
        <taxon>Bacteria</taxon>
        <taxon>Pseudomonadati</taxon>
        <taxon>Pseudomonadota</taxon>
        <taxon>Alphaproteobacteria</taxon>
        <taxon>Hyphomicrobiales</taxon>
        <taxon>Aurantimonadaceae</taxon>
        <taxon>Martelella</taxon>
    </lineage>
</organism>
<name>A0ABY2SE38_9HYPH</name>
<sequence>MARIYVHPEIEDVSLPRVLFALSDPVRLSMLHILASQGKVNSLDLGPGMPKSTITHHTRILREAGVTITQPEGRNCWISLRRDLLDTKFPGLLDAILAPELDAY</sequence>
<reference evidence="2 3" key="1">
    <citation type="submission" date="2019-04" db="EMBL/GenBank/DDBJ databases">
        <authorList>
            <person name="Li M."/>
            <person name="Gao C."/>
        </authorList>
    </citation>
    <scope>NUCLEOTIDE SEQUENCE [LARGE SCALE GENOMIC DNA]</scope>
    <source>
        <strain evidence="2 3">BGMRC 2031</strain>
    </source>
</reference>
<evidence type="ECO:0000313" key="2">
    <source>
        <dbReference type="EMBL" id="TKI02584.1"/>
    </source>
</evidence>
<dbReference type="RefSeq" id="WP_136992941.1">
    <property type="nucleotide sequence ID" value="NZ_SZPQ01000069.1"/>
</dbReference>
<keyword evidence="3" id="KW-1185">Reference proteome</keyword>
<dbReference type="InterPro" id="IPR001845">
    <property type="entry name" value="HTH_ArsR_DNA-bd_dom"/>
</dbReference>
<dbReference type="Proteomes" id="UP000305202">
    <property type="component" value="Unassembled WGS sequence"/>
</dbReference>
<dbReference type="SUPFAM" id="SSF46785">
    <property type="entry name" value="Winged helix' DNA-binding domain"/>
    <property type="match status" value="1"/>
</dbReference>
<dbReference type="Gene3D" id="1.10.10.10">
    <property type="entry name" value="Winged helix-like DNA-binding domain superfamily/Winged helix DNA-binding domain"/>
    <property type="match status" value="1"/>
</dbReference>
<accession>A0ABY2SE38</accession>
<dbReference type="PROSITE" id="PS50987">
    <property type="entry name" value="HTH_ARSR_2"/>
    <property type="match status" value="1"/>
</dbReference>
<dbReference type="InterPro" id="IPR011991">
    <property type="entry name" value="ArsR-like_HTH"/>
</dbReference>
<dbReference type="InterPro" id="IPR036388">
    <property type="entry name" value="WH-like_DNA-bd_sf"/>
</dbReference>
<dbReference type="EMBL" id="SZPQ01000069">
    <property type="protein sequence ID" value="TKI02584.1"/>
    <property type="molecule type" value="Genomic_DNA"/>
</dbReference>
<feature type="domain" description="HTH arsR-type" evidence="1">
    <location>
        <begin position="7"/>
        <end position="100"/>
    </location>
</feature>
<dbReference type="InterPro" id="IPR036390">
    <property type="entry name" value="WH_DNA-bd_sf"/>
</dbReference>
<dbReference type="CDD" id="cd00090">
    <property type="entry name" value="HTH_ARSR"/>
    <property type="match status" value="1"/>
</dbReference>
<dbReference type="SMART" id="SM00418">
    <property type="entry name" value="HTH_ARSR"/>
    <property type="match status" value="1"/>
</dbReference>
<evidence type="ECO:0000259" key="1">
    <source>
        <dbReference type="PROSITE" id="PS50987"/>
    </source>
</evidence>
<protein>
    <submittedName>
        <fullName evidence="2">Helix-turn-helix transcriptional regulator</fullName>
    </submittedName>
</protein>
<gene>
    <name evidence="2" type="ORF">FCN80_24500</name>
</gene>
<proteinExistence type="predicted"/>
<evidence type="ECO:0000313" key="3">
    <source>
        <dbReference type="Proteomes" id="UP000305202"/>
    </source>
</evidence>